<reference evidence="1 2" key="1">
    <citation type="journal article" date="2014" name="BMC Genomics">
        <title>Genome and secretome analysis of the hemibiotrophic fungal pathogen, Moniliophthora roreri, which causes frosty pod rot disease of cacao: mechanisms of the biotrophic and necrotrophic phases.</title>
        <authorList>
            <person name="Meinhardt L.W."/>
            <person name="Costa G.G.L."/>
            <person name="Thomazella D.P.T."/>
            <person name="Teixeira P.J.P.L."/>
            <person name="Carazzolle M.F."/>
            <person name="Schuster S.C."/>
            <person name="Carlson J.E."/>
            <person name="Guiltinan M.J."/>
            <person name="Mieczkowski P."/>
            <person name="Farmer A."/>
            <person name="Ramaraj T."/>
            <person name="Crozier J."/>
            <person name="Davis R.E."/>
            <person name="Shao J."/>
            <person name="Melnick R.L."/>
            <person name="Pereira G.A.G."/>
            <person name="Bailey B.A."/>
        </authorList>
    </citation>
    <scope>NUCLEOTIDE SEQUENCE [LARGE SCALE GENOMIC DNA]</scope>
    <source>
        <strain evidence="1 2">MCA 2997</strain>
    </source>
</reference>
<dbReference type="Proteomes" id="UP000017559">
    <property type="component" value="Unassembled WGS sequence"/>
</dbReference>
<dbReference type="AlphaFoldDB" id="V2XHP3"/>
<evidence type="ECO:0000313" key="2">
    <source>
        <dbReference type="Proteomes" id="UP000017559"/>
    </source>
</evidence>
<comment type="caution">
    <text evidence="1">The sequence shown here is derived from an EMBL/GenBank/DDBJ whole genome shotgun (WGS) entry which is preliminary data.</text>
</comment>
<protein>
    <submittedName>
        <fullName evidence="1">Uncharacterized protein</fullName>
    </submittedName>
</protein>
<proteinExistence type="predicted"/>
<gene>
    <name evidence="1" type="ORF">Moror_14612</name>
</gene>
<evidence type="ECO:0000313" key="1">
    <source>
        <dbReference type="EMBL" id="ESK93227.1"/>
    </source>
</evidence>
<organism evidence="1 2">
    <name type="scientific">Moniliophthora roreri (strain MCA 2997)</name>
    <name type="common">Cocoa frosty pod rot fungus</name>
    <name type="synonym">Crinipellis roreri</name>
    <dbReference type="NCBI Taxonomy" id="1381753"/>
    <lineage>
        <taxon>Eukaryota</taxon>
        <taxon>Fungi</taxon>
        <taxon>Dikarya</taxon>
        <taxon>Basidiomycota</taxon>
        <taxon>Agaricomycotina</taxon>
        <taxon>Agaricomycetes</taxon>
        <taxon>Agaricomycetidae</taxon>
        <taxon>Agaricales</taxon>
        <taxon>Marasmiineae</taxon>
        <taxon>Marasmiaceae</taxon>
        <taxon>Moniliophthora</taxon>
    </lineage>
</organism>
<dbReference type="EMBL" id="AWSO01000219">
    <property type="protein sequence ID" value="ESK93227.1"/>
    <property type="molecule type" value="Genomic_DNA"/>
</dbReference>
<name>V2XHP3_MONRO</name>
<dbReference type="KEGG" id="mrr:Moror_14612"/>
<accession>V2XHP3</accession>
<dbReference type="HOGENOM" id="CLU_1326693_0_0_1"/>
<keyword evidence="2" id="KW-1185">Reference proteome</keyword>
<sequence>MNRTTFEYASCKHVLRCSQVLLSYPFSKYPAPLRSSTAMTRAEKAFRQTITIGAWSAIINRKISNHNICVDDLEPLNAEPLPTLVSSLEDIRSELILILTPLEDPADVQCLIPKPNTHNGRTEGDWDSSLFLKSCLAEHLAQEGARCYTDTSRCVSEIPQSQTVHVRSPAQPTFGRSSHRSRGTLKAFIVRNAVRLYPTLQLRLIGL</sequence>